<sequence>MLVVLILLPPSEGKTPPRSGRPVNPDALTQGALNPGRERVLDALVALCADPDRDRAREVLGLSPGQDEELDRNARLRTAPAQPAAKIYTGVLYDALDLGNLPGPARARARRSVLVFSGLWGAIRMDDRIPAYRCAIGVNLPGVGGLAAYWRGLLDPVLTETAGGGPVLDLRSSGYAAMWRPTGRLAERTVTVRVLHEQVVDGEVRRSVVSHFNKASKGRLVRDLLLAGAAPRSAGKLVEALRDLKYTVEEQPVVAGRPRQLDLVVIEL</sequence>
<dbReference type="NCBIfam" id="NF002545">
    <property type="entry name" value="PRK02101.2-3"/>
    <property type="match status" value="1"/>
</dbReference>
<evidence type="ECO:0000313" key="2">
    <source>
        <dbReference type="Proteomes" id="UP000621500"/>
    </source>
</evidence>
<accession>A0ABQ4EHN2</accession>
<keyword evidence="2" id="KW-1185">Reference proteome</keyword>
<proteinExistence type="predicted"/>
<organism evidence="1 2">
    <name type="scientific">Plantactinospora mayteni</name>
    <dbReference type="NCBI Taxonomy" id="566021"/>
    <lineage>
        <taxon>Bacteria</taxon>
        <taxon>Bacillati</taxon>
        <taxon>Actinomycetota</taxon>
        <taxon>Actinomycetes</taxon>
        <taxon>Micromonosporales</taxon>
        <taxon>Micromonosporaceae</taxon>
        <taxon>Plantactinospora</taxon>
    </lineage>
</organism>
<dbReference type="InterPro" id="IPR005583">
    <property type="entry name" value="YaaA"/>
</dbReference>
<dbReference type="Pfam" id="PF03883">
    <property type="entry name" value="H2O2_YaaD"/>
    <property type="match status" value="1"/>
</dbReference>
<evidence type="ECO:0000313" key="1">
    <source>
        <dbReference type="EMBL" id="GIG94230.1"/>
    </source>
</evidence>
<dbReference type="EMBL" id="BONX01000004">
    <property type="protein sequence ID" value="GIG94230.1"/>
    <property type="molecule type" value="Genomic_DNA"/>
</dbReference>
<dbReference type="PANTHER" id="PTHR30283">
    <property type="entry name" value="PEROXIDE STRESS RESPONSE PROTEIN YAAA"/>
    <property type="match status" value="1"/>
</dbReference>
<protein>
    <submittedName>
        <fullName evidence="1">UPF0246 protein</fullName>
    </submittedName>
</protein>
<comment type="caution">
    <text evidence="1">The sequence shown here is derived from an EMBL/GenBank/DDBJ whole genome shotgun (WGS) entry which is preliminary data.</text>
</comment>
<name>A0ABQ4EHN2_9ACTN</name>
<gene>
    <name evidence="1" type="ORF">Pma05_08030</name>
</gene>
<dbReference type="Proteomes" id="UP000621500">
    <property type="component" value="Unassembled WGS sequence"/>
</dbReference>
<dbReference type="PANTHER" id="PTHR30283:SF4">
    <property type="entry name" value="PEROXIDE STRESS RESISTANCE PROTEIN YAAA"/>
    <property type="match status" value="1"/>
</dbReference>
<reference evidence="1 2" key="1">
    <citation type="submission" date="2021-01" db="EMBL/GenBank/DDBJ databases">
        <title>Whole genome shotgun sequence of Plantactinospora mayteni NBRC 109088.</title>
        <authorList>
            <person name="Komaki H."/>
            <person name="Tamura T."/>
        </authorList>
    </citation>
    <scope>NUCLEOTIDE SEQUENCE [LARGE SCALE GENOMIC DNA]</scope>
    <source>
        <strain evidence="1 2">NBRC 109088</strain>
    </source>
</reference>